<organism evidence="2 3">
    <name type="scientific">Araneus ventricosus</name>
    <name type="common">Orbweaver spider</name>
    <name type="synonym">Epeira ventricosa</name>
    <dbReference type="NCBI Taxonomy" id="182803"/>
    <lineage>
        <taxon>Eukaryota</taxon>
        <taxon>Metazoa</taxon>
        <taxon>Ecdysozoa</taxon>
        <taxon>Arthropoda</taxon>
        <taxon>Chelicerata</taxon>
        <taxon>Arachnida</taxon>
        <taxon>Araneae</taxon>
        <taxon>Araneomorphae</taxon>
        <taxon>Entelegynae</taxon>
        <taxon>Araneoidea</taxon>
        <taxon>Araneidae</taxon>
        <taxon>Araneus</taxon>
    </lineage>
</organism>
<feature type="compositionally biased region" description="Basic and acidic residues" evidence="1">
    <location>
        <begin position="25"/>
        <end position="51"/>
    </location>
</feature>
<comment type="caution">
    <text evidence="2">The sequence shown here is derived from an EMBL/GenBank/DDBJ whole genome shotgun (WGS) entry which is preliminary data.</text>
</comment>
<evidence type="ECO:0000313" key="3">
    <source>
        <dbReference type="Proteomes" id="UP000499080"/>
    </source>
</evidence>
<evidence type="ECO:0000256" key="1">
    <source>
        <dbReference type="SAM" id="MobiDB-lite"/>
    </source>
</evidence>
<name>A0A4Y2HCQ7_ARAVE</name>
<dbReference type="EMBL" id="BGPR01001851">
    <property type="protein sequence ID" value="GBM63077.1"/>
    <property type="molecule type" value="Genomic_DNA"/>
</dbReference>
<dbReference type="Proteomes" id="UP000499080">
    <property type="component" value="Unassembled WGS sequence"/>
</dbReference>
<sequence length="90" mass="10452">MKRHHDSDEEILTDEEEQEPPTSKPRLEEGESLEEIHKGSTRNENDGSEIQKRLYETHIQYYTMHMGKIMKQVPMGGQIVDIVKQIDSGN</sequence>
<proteinExistence type="predicted"/>
<dbReference type="AlphaFoldDB" id="A0A4Y2HCQ7"/>
<protein>
    <submittedName>
        <fullName evidence="2">Uncharacterized protein</fullName>
    </submittedName>
</protein>
<evidence type="ECO:0000313" key="2">
    <source>
        <dbReference type="EMBL" id="GBM63077.1"/>
    </source>
</evidence>
<feature type="region of interest" description="Disordered" evidence="1">
    <location>
        <begin position="1"/>
        <end position="51"/>
    </location>
</feature>
<accession>A0A4Y2HCQ7</accession>
<gene>
    <name evidence="2" type="ORF">AVEN_68534_1</name>
</gene>
<reference evidence="2 3" key="1">
    <citation type="journal article" date="2019" name="Sci. Rep.">
        <title>Orb-weaving spider Araneus ventricosus genome elucidates the spidroin gene catalogue.</title>
        <authorList>
            <person name="Kono N."/>
            <person name="Nakamura H."/>
            <person name="Ohtoshi R."/>
            <person name="Moran D.A.P."/>
            <person name="Shinohara A."/>
            <person name="Yoshida Y."/>
            <person name="Fujiwara M."/>
            <person name="Mori M."/>
            <person name="Tomita M."/>
            <person name="Arakawa K."/>
        </authorList>
    </citation>
    <scope>NUCLEOTIDE SEQUENCE [LARGE SCALE GENOMIC DNA]</scope>
</reference>
<keyword evidence="3" id="KW-1185">Reference proteome</keyword>
<feature type="compositionally biased region" description="Acidic residues" evidence="1">
    <location>
        <begin position="8"/>
        <end position="19"/>
    </location>
</feature>